<dbReference type="EnsemblBacteria" id="ABX13066">
    <property type="protein sequence ID" value="ABX13066"/>
    <property type="gene ID" value="Nmar_1170"/>
</dbReference>
<dbReference type="RefSeq" id="WP_012215553.1">
    <property type="nucleotide sequence ID" value="NC_010085.1"/>
</dbReference>
<keyword evidence="3" id="KW-0274">FAD</keyword>
<dbReference type="Pfam" id="PF02525">
    <property type="entry name" value="Flavodoxin_2"/>
    <property type="match status" value="1"/>
</dbReference>
<dbReference type="InParanoid" id="A9A5R1"/>
<dbReference type="SUPFAM" id="SSF52218">
    <property type="entry name" value="Flavoproteins"/>
    <property type="match status" value="1"/>
</dbReference>
<dbReference type="InterPro" id="IPR003680">
    <property type="entry name" value="Flavodoxin_fold"/>
</dbReference>
<organism evidence="6 7">
    <name type="scientific">Nitrosopumilus maritimus (strain SCM1)</name>
    <dbReference type="NCBI Taxonomy" id="436308"/>
    <lineage>
        <taxon>Archaea</taxon>
        <taxon>Nitrososphaerota</taxon>
        <taxon>Nitrososphaeria</taxon>
        <taxon>Nitrosopumilales</taxon>
        <taxon>Nitrosopumilaceae</taxon>
        <taxon>Nitrosopumilus</taxon>
    </lineage>
</organism>
<keyword evidence="7" id="KW-1185">Reference proteome</keyword>
<dbReference type="EMBL" id="CP000866">
    <property type="protein sequence ID" value="ABX13066.1"/>
    <property type="molecule type" value="Genomic_DNA"/>
</dbReference>
<dbReference type="PANTHER" id="PTHR46305">
    <property type="match status" value="1"/>
</dbReference>
<evidence type="ECO:0000313" key="6">
    <source>
        <dbReference type="EMBL" id="ABX13066.1"/>
    </source>
</evidence>
<dbReference type="KEGG" id="nmr:Nmar_1170"/>
<name>A9A5R1_NITMS</name>
<evidence type="ECO:0000256" key="3">
    <source>
        <dbReference type="ARBA" id="ARBA00022827"/>
    </source>
</evidence>
<dbReference type="PANTHER" id="PTHR46305:SF3">
    <property type="entry name" value="NADPH:QUINONE OXIDOREDUCTASE MDAB"/>
    <property type="match status" value="1"/>
</dbReference>
<dbReference type="PhylomeDB" id="A9A5R1"/>
<feature type="domain" description="Flavodoxin-like fold" evidence="5">
    <location>
        <begin position="3"/>
        <end position="176"/>
    </location>
</feature>
<gene>
    <name evidence="6" type="ordered locus">Nmar_1170</name>
</gene>
<dbReference type="AlphaFoldDB" id="A9A5R1"/>
<dbReference type="eggNOG" id="arCOG02577">
    <property type="taxonomic scope" value="Archaea"/>
</dbReference>
<evidence type="ECO:0000259" key="5">
    <source>
        <dbReference type="Pfam" id="PF02525"/>
    </source>
</evidence>
<dbReference type="STRING" id="436308.Nmar_1170"/>
<dbReference type="Gene3D" id="3.40.50.360">
    <property type="match status" value="1"/>
</dbReference>
<evidence type="ECO:0000256" key="1">
    <source>
        <dbReference type="ARBA" id="ARBA00001974"/>
    </source>
</evidence>
<dbReference type="HOGENOM" id="CLU_083846_0_0_2"/>
<protein>
    <submittedName>
        <fullName evidence="6">NAD(P)H dehydrogenase (Quinone)</fullName>
    </submittedName>
</protein>
<comment type="similarity">
    <text evidence="4">Belongs to the oxidoreductase MdaB family.</text>
</comment>
<dbReference type="Proteomes" id="UP000000792">
    <property type="component" value="Chromosome"/>
</dbReference>
<reference evidence="6 7" key="1">
    <citation type="journal article" date="2010" name="Proc. Natl. Acad. Sci. U.S.A.">
        <title>Nitrosopumilus maritimus genome reveals unique mechanisms for nitrification and autotrophy in globally distributed marine crenarchaea.</title>
        <authorList>
            <person name="Walker C.B."/>
            <person name="de la Torre J.R."/>
            <person name="Klotz M.G."/>
            <person name="Urakawa H."/>
            <person name="Pinel N."/>
            <person name="Arp D.J."/>
            <person name="Brochier-Armanet C."/>
            <person name="Chain P.S."/>
            <person name="Chan P.P."/>
            <person name="Gollabgir A."/>
            <person name="Hemp J."/>
            <person name="Hugler M."/>
            <person name="Karr E.A."/>
            <person name="Konneke M."/>
            <person name="Shin M."/>
            <person name="Lawton T.J."/>
            <person name="Lowe T."/>
            <person name="Martens-Habbena W."/>
            <person name="Sayavedra-Soto L.A."/>
            <person name="Lang D."/>
            <person name="Sievert S.M."/>
            <person name="Rosenzweig A.C."/>
            <person name="Manning G."/>
            <person name="Stahl D.A."/>
        </authorList>
    </citation>
    <scope>NUCLEOTIDE SEQUENCE [LARGE SCALE GENOMIC DNA]</scope>
    <source>
        <strain evidence="6 7">SCM1</strain>
    </source>
</reference>
<dbReference type="GeneID" id="5773379"/>
<evidence type="ECO:0000256" key="4">
    <source>
        <dbReference type="ARBA" id="ARBA00037981"/>
    </source>
</evidence>
<comment type="cofactor">
    <cofactor evidence="1">
        <name>FAD</name>
        <dbReference type="ChEBI" id="CHEBI:57692"/>
    </cofactor>
</comment>
<dbReference type="OrthoDB" id="9059at2157"/>
<evidence type="ECO:0000256" key="2">
    <source>
        <dbReference type="ARBA" id="ARBA00022630"/>
    </source>
</evidence>
<sequence>MPTILLILGSQTGAFAAGNYNKGLFEAAKELLSKKYDVIETKIEEGYEIADEIEKWKKSDFIIYQYPIYWFMMPPILKKYLDDVYAYGEFFAFNDGPYGSGGLMKGKKVMLSTTWNSPADALGGEFFDGASRDDVLLPMRLSQTYCGMEELSHFSCHDVIKNPHFDDDKQRFIKHLEQVFS</sequence>
<proteinExistence type="inferred from homology"/>
<accession>A9A5R1</accession>
<dbReference type="InterPro" id="IPR052397">
    <property type="entry name" value="NADPH-QR_MdaB"/>
</dbReference>
<evidence type="ECO:0000313" key="7">
    <source>
        <dbReference type="Proteomes" id="UP000000792"/>
    </source>
</evidence>
<dbReference type="InterPro" id="IPR029039">
    <property type="entry name" value="Flavoprotein-like_sf"/>
</dbReference>
<keyword evidence="2" id="KW-0285">Flavoprotein</keyword>